<dbReference type="AlphaFoldDB" id="A0A177Y199"/>
<evidence type="ECO:0000259" key="1">
    <source>
        <dbReference type="Pfam" id="PF02464"/>
    </source>
</evidence>
<comment type="caution">
    <text evidence="2">The sequence shown here is derived from an EMBL/GenBank/DDBJ whole genome shotgun (WGS) entry which is preliminary data.</text>
</comment>
<sequence length="164" mass="17200">MESQQTLSQQLGALLNHHKLVMTTAESCTGGGVSAAITDIAGSSAWFDRAFITYSNEAKMEMLGVSAATLEQFGAVSEQTVVEMVEGAIHNSNANIGVSISGIAGPGGGTELKPVGTVCFAWADSIGWKKVETLCLSGDRAQVRQQAVEHALKVLHAELLARDI</sequence>
<evidence type="ECO:0000313" key="2">
    <source>
        <dbReference type="EMBL" id="OAJ94376.1"/>
    </source>
</evidence>
<dbReference type="RefSeq" id="WP_049844352.1">
    <property type="nucleotide sequence ID" value="NZ_LLEI02000026.1"/>
</dbReference>
<proteinExistence type="predicted"/>
<dbReference type="SUPFAM" id="SSF142433">
    <property type="entry name" value="CinA-like"/>
    <property type="match status" value="1"/>
</dbReference>
<evidence type="ECO:0000313" key="3">
    <source>
        <dbReference type="Proteomes" id="UP000078406"/>
    </source>
</evidence>
<gene>
    <name evidence="2" type="ORF">APB76_09905</name>
</gene>
<dbReference type="InterPro" id="IPR036653">
    <property type="entry name" value="CinA-like_C"/>
</dbReference>
<feature type="domain" description="CinA C-terminal" evidence="1">
    <location>
        <begin position="5"/>
        <end position="158"/>
    </location>
</feature>
<accession>A0A177Y199</accession>
<dbReference type="NCBIfam" id="TIGR00199">
    <property type="entry name" value="PncC_domain"/>
    <property type="match status" value="1"/>
</dbReference>
<dbReference type="InterPro" id="IPR008136">
    <property type="entry name" value="CinA_C"/>
</dbReference>
<dbReference type="Gene3D" id="3.90.950.20">
    <property type="entry name" value="CinA-like"/>
    <property type="match status" value="1"/>
</dbReference>
<name>A0A177Y199_9VIBR</name>
<organism evidence="2 3">
    <name type="scientific">Vibrio bivalvicida</name>
    <dbReference type="NCBI Taxonomy" id="1276888"/>
    <lineage>
        <taxon>Bacteria</taxon>
        <taxon>Pseudomonadati</taxon>
        <taxon>Pseudomonadota</taxon>
        <taxon>Gammaproteobacteria</taxon>
        <taxon>Vibrionales</taxon>
        <taxon>Vibrionaceae</taxon>
        <taxon>Vibrio</taxon>
        <taxon>Vibrio oreintalis group</taxon>
    </lineage>
</organism>
<protein>
    <submittedName>
        <fullName evidence="2">Damage-inducible protein CinA</fullName>
    </submittedName>
</protein>
<dbReference type="Proteomes" id="UP000078406">
    <property type="component" value="Unassembled WGS sequence"/>
</dbReference>
<dbReference type="Pfam" id="PF02464">
    <property type="entry name" value="CinA"/>
    <property type="match status" value="1"/>
</dbReference>
<reference evidence="2 3" key="1">
    <citation type="journal article" date="2016" name="Syst. Appl. Microbiol.">
        <title>Vibrio bivalvicida sp. nov., a novel larval pathogen for bivalve molluscs reared in a hatchery.</title>
        <authorList>
            <person name="Dubert J."/>
            <person name="Romalde J.L."/>
            <person name="Prado S."/>
            <person name="Barja J.L."/>
        </authorList>
    </citation>
    <scope>NUCLEOTIDE SEQUENCE [LARGE SCALE GENOMIC DNA]</scope>
    <source>
        <strain evidence="2 3">605</strain>
    </source>
</reference>
<dbReference type="EMBL" id="LLEI02000026">
    <property type="protein sequence ID" value="OAJ94376.1"/>
    <property type="molecule type" value="Genomic_DNA"/>
</dbReference>